<dbReference type="Pfam" id="PF01535">
    <property type="entry name" value="PPR"/>
    <property type="match status" value="5"/>
</dbReference>
<accession>A0A5A7RGE2</accession>
<dbReference type="AlphaFoldDB" id="A0A5A7RGE2"/>
<dbReference type="NCBIfam" id="TIGR00756">
    <property type="entry name" value="PPR"/>
    <property type="match status" value="7"/>
</dbReference>
<evidence type="ECO:0000256" key="2">
    <source>
        <dbReference type="PROSITE-ProRule" id="PRU00708"/>
    </source>
</evidence>
<dbReference type="GO" id="GO:0003723">
    <property type="term" value="F:RNA binding"/>
    <property type="evidence" value="ECO:0007669"/>
    <property type="project" value="InterPro"/>
</dbReference>
<dbReference type="EMBL" id="BKCP01012625">
    <property type="protein sequence ID" value="GER56293.1"/>
    <property type="molecule type" value="Genomic_DNA"/>
</dbReference>
<evidence type="ECO:0000313" key="4">
    <source>
        <dbReference type="EMBL" id="GER56293.1"/>
    </source>
</evidence>
<comment type="caution">
    <text evidence="4">The sequence shown here is derived from an EMBL/GenBank/DDBJ whole genome shotgun (WGS) entry which is preliminary data.</text>
</comment>
<dbReference type="Proteomes" id="UP000325081">
    <property type="component" value="Unassembled WGS sequence"/>
</dbReference>
<dbReference type="GO" id="GO:0009451">
    <property type="term" value="P:RNA modification"/>
    <property type="evidence" value="ECO:0007669"/>
    <property type="project" value="InterPro"/>
</dbReference>
<feature type="repeat" description="PPR" evidence="2">
    <location>
        <begin position="424"/>
        <end position="458"/>
    </location>
</feature>
<name>A0A5A7RGE2_STRAF</name>
<dbReference type="FunFam" id="1.25.40.10:FF:000436">
    <property type="entry name" value="Pentatricopeptide repeat-containing protein At5g39350 family"/>
    <property type="match status" value="1"/>
</dbReference>
<organism evidence="4 5">
    <name type="scientific">Striga asiatica</name>
    <name type="common">Asiatic witchweed</name>
    <name type="synonym">Buchnera asiatica</name>
    <dbReference type="NCBI Taxonomy" id="4170"/>
    <lineage>
        <taxon>Eukaryota</taxon>
        <taxon>Viridiplantae</taxon>
        <taxon>Streptophyta</taxon>
        <taxon>Embryophyta</taxon>
        <taxon>Tracheophyta</taxon>
        <taxon>Spermatophyta</taxon>
        <taxon>Magnoliopsida</taxon>
        <taxon>eudicotyledons</taxon>
        <taxon>Gunneridae</taxon>
        <taxon>Pentapetalae</taxon>
        <taxon>asterids</taxon>
        <taxon>lamiids</taxon>
        <taxon>Lamiales</taxon>
        <taxon>Orobanchaceae</taxon>
        <taxon>Buchnereae</taxon>
        <taxon>Striga</taxon>
    </lineage>
</organism>
<dbReference type="InterPro" id="IPR011990">
    <property type="entry name" value="TPR-like_helical_dom_sf"/>
</dbReference>
<protein>
    <submittedName>
        <fullName evidence="4">Pentatricopeptide repeat-containing protein</fullName>
    </submittedName>
</protein>
<keyword evidence="1" id="KW-0677">Repeat</keyword>
<evidence type="ECO:0000256" key="1">
    <source>
        <dbReference type="ARBA" id="ARBA00022737"/>
    </source>
</evidence>
<proteinExistence type="predicted"/>
<feature type="compositionally biased region" description="Low complexity" evidence="3">
    <location>
        <begin position="1"/>
        <end position="10"/>
    </location>
</feature>
<feature type="repeat" description="PPR" evidence="2">
    <location>
        <begin position="222"/>
        <end position="256"/>
    </location>
</feature>
<gene>
    <name evidence="4" type="ORF">STAS_34006</name>
</gene>
<feature type="region of interest" description="Disordered" evidence="3">
    <location>
        <begin position="1"/>
        <end position="21"/>
    </location>
</feature>
<sequence length="753" mass="83179">MNKLKPTAALRPPPLPAAAPTTTKSLNAAISRLSRQGSHRDALLTFASMLKTPTAPPDASTYPSILKACASLGLLRLGPSLHQRVVSSGFSSDPYTSSSLINLYAKFNDSENARKVFDMMPERNIVPWTAIIWCYSHARDMASAFSMYNRMQREGIVPSSVTILNMLTGASDKMHVEILHTCVVKMGYGSVIVLMNCLLSVYAKCGHVENARELFKSLGEKDIVSWNSLINAYSVEANLDEVLKLFSRMRAENVSPDLQTFGSLASAVAKLGSFDVGRVIHGQIVVCGLEFDKHVATSLVGFYSRCREVNSALEIFERTVDKDVIFCTALISGLVQNDSADRALSFFRKMLDSRVCPSAATLACVVAACAQLSSIKLGKSVHCYILRQKFPADIPLQNSLISFYAKTGLLEESFTVFSTMEKRDVVSWNSIIAGNSQNGHLKKALSLFQEMRYWARQKPDSVTFISLLQACASIGAYHQGKLIHNFILRSNISPCIKTGSALIDMYAKCGDLNSARKCFDRLPHHDAISWSTIIAGYGSHGKGEIALEMYSEYANKGFKPNDVIFLAVLYACSHNGLVDKGVDFFESMVNDYELKPKIEHLACMVDLLCRGRRVEEAYVFYRRMFTEPVVEVLGIMLDACRNTGREELGRSIADEISGLRLGDAGNYVQLAHGFASMGKWESVGEAWMKMRALGLRKFPGWSFVEMHGEITAFFTGQGSNPLYGDVASVLRDVTDDCKRLGFVSENEDFCCLD</sequence>
<dbReference type="InterPro" id="IPR046960">
    <property type="entry name" value="PPR_At4g14850-like_plant"/>
</dbReference>
<keyword evidence="5" id="KW-1185">Reference proteome</keyword>
<dbReference type="InterPro" id="IPR046848">
    <property type="entry name" value="E_motif"/>
</dbReference>
<dbReference type="PANTHER" id="PTHR47926:SF451">
    <property type="entry name" value="TETRATRICOPEPTIDE-LIKE HELICAL DOMAIN SUPERFAMILY"/>
    <property type="match status" value="1"/>
</dbReference>
<dbReference type="FunFam" id="1.25.40.10:FF:000682">
    <property type="entry name" value="Pentatricopeptide repeat-containing protein At3g16610"/>
    <property type="match status" value="1"/>
</dbReference>
<dbReference type="OrthoDB" id="185373at2759"/>
<feature type="repeat" description="PPR" evidence="2">
    <location>
        <begin position="323"/>
        <end position="357"/>
    </location>
</feature>
<dbReference type="Gene3D" id="1.25.40.10">
    <property type="entry name" value="Tetratricopeptide repeat domain"/>
    <property type="match status" value="5"/>
</dbReference>
<evidence type="ECO:0000313" key="5">
    <source>
        <dbReference type="Proteomes" id="UP000325081"/>
    </source>
</evidence>
<dbReference type="Pfam" id="PF20431">
    <property type="entry name" value="E_motif"/>
    <property type="match status" value="1"/>
</dbReference>
<dbReference type="InterPro" id="IPR002885">
    <property type="entry name" value="PPR_rpt"/>
</dbReference>
<dbReference type="Pfam" id="PF13041">
    <property type="entry name" value="PPR_2"/>
    <property type="match status" value="3"/>
</dbReference>
<dbReference type="PROSITE" id="PS51375">
    <property type="entry name" value="PPR"/>
    <property type="match status" value="5"/>
</dbReference>
<evidence type="ECO:0000256" key="3">
    <source>
        <dbReference type="SAM" id="MobiDB-lite"/>
    </source>
</evidence>
<dbReference type="FunFam" id="1.25.40.10:FF:000090">
    <property type="entry name" value="Pentatricopeptide repeat-containing protein, chloroplastic"/>
    <property type="match status" value="1"/>
</dbReference>
<dbReference type="FunFam" id="1.25.40.10:FF:000381">
    <property type="entry name" value="Pentatricopeptide repeat-containing protein"/>
    <property type="match status" value="1"/>
</dbReference>
<dbReference type="FunFam" id="1.25.40.10:FF:000351">
    <property type="entry name" value="Pentatricopeptide repeat-containing protein"/>
    <property type="match status" value="1"/>
</dbReference>
<feature type="repeat" description="PPR" evidence="2">
    <location>
        <begin position="526"/>
        <end position="560"/>
    </location>
</feature>
<dbReference type="PANTHER" id="PTHR47926">
    <property type="entry name" value="PENTATRICOPEPTIDE REPEAT-CONTAINING PROTEIN"/>
    <property type="match status" value="1"/>
</dbReference>
<reference evidence="5" key="1">
    <citation type="journal article" date="2019" name="Curr. Biol.">
        <title>Genome Sequence of Striga asiatica Provides Insight into the Evolution of Plant Parasitism.</title>
        <authorList>
            <person name="Yoshida S."/>
            <person name="Kim S."/>
            <person name="Wafula E.K."/>
            <person name="Tanskanen J."/>
            <person name="Kim Y.M."/>
            <person name="Honaas L."/>
            <person name="Yang Z."/>
            <person name="Spallek T."/>
            <person name="Conn C.E."/>
            <person name="Ichihashi Y."/>
            <person name="Cheong K."/>
            <person name="Cui S."/>
            <person name="Der J.P."/>
            <person name="Gundlach H."/>
            <person name="Jiao Y."/>
            <person name="Hori C."/>
            <person name="Ishida J.K."/>
            <person name="Kasahara H."/>
            <person name="Kiba T."/>
            <person name="Kim M.S."/>
            <person name="Koo N."/>
            <person name="Laohavisit A."/>
            <person name="Lee Y.H."/>
            <person name="Lumba S."/>
            <person name="McCourt P."/>
            <person name="Mortimer J.C."/>
            <person name="Mutuku J.M."/>
            <person name="Nomura T."/>
            <person name="Sasaki-Sekimoto Y."/>
            <person name="Seto Y."/>
            <person name="Wang Y."/>
            <person name="Wakatake T."/>
            <person name="Sakakibara H."/>
            <person name="Demura T."/>
            <person name="Yamaguchi S."/>
            <person name="Yoneyama K."/>
            <person name="Manabe R.I."/>
            <person name="Nelson D.C."/>
            <person name="Schulman A.H."/>
            <person name="Timko M.P."/>
            <person name="dePamphilis C.W."/>
            <person name="Choi D."/>
            <person name="Shirasu K."/>
        </authorList>
    </citation>
    <scope>NUCLEOTIDE SEQUENCE [LARGE SCALE GENOMIC DNA]</scope>
    <source>
        <strain evidence="5">cv. UVA1</strain>
    </source>
</reference>
<feature type="repeat" description="PPR" evidence="2">
    <location>
        <begin position="93"/>
        <end position="127"/>
    </location>
</feature>